<protein>
    <submittedName>
        <fullName evidence="6">Glycosyl transferase family 2</fullName>
    </submittedName>
</protein>
<organism evidence="6 7">
    <name type="scientific">Natranaeroarchaeum sulfidigenes</name>
    <dbReference type="NCBI Taxonomy" id="2784880"/>
    <lineage>
        <taxon>Archaea</taxon>
        <taxon>Methanobacteriati</taxon>
        <taxon>Methanobacteriota</taxon>
        <taxon>Stenosarchaea group</taxon>
        <taxon>Halobacteria</taxon>
        <taxon>Halobacteriales</taxon>
        <taxon>Natronoarchaeaceae</taxon>
        <taxon>Natranaeroarchaeum</taxon>
    </lineage>
</organism>
<feature type="domain" description="Glycosyltransferase 2-like" evidence="5">
    <location>
        <begin position="4"/>
        <end position="132"/>
    </location>
</feature>
<evidence type="ECO:0000259" key="5">
    <source>
        <dbReference type="Pfam" id="PF00535"/>
    </source>
</evidence>
<name>A0A897MY08_9EURY</name>
<feature type="compositionally biased region" description="Basic and acidic residues" evidence="4">
    <location>
        <begin position="289"/>
        <end position="301"/>
    </location>
</feature>
<keyword evidence="2" id="KW-0328">Glycosyltransferase</keyword>
<dbReference type="CDD" id="cd00761">
    <property type="entry name" value="Glyco_tranf_GTA_type"/>
    <property type="match status" value="1"/>
</dbReference>
<dbReference type="AlphaFoldDB" id="A0A897MY08"/>
<dbReference type="EMBL" id="CP064786">
    <property type="protein sequence ID" value="QSG03799.1"/>
    <property type="molecule type" value="Genomic_DNA"/>
</dbReference>
<accession>A0A897MY08</accession>
<reference evidence="6" key="1">
    <citation type="submission" date="2020-11" db="EMBL/GenBank/DDBJ databases">
        <title>Carbohydrate-dependent, anaerobic sulfur respiration: A novel catabolism in halophilic archaea.</title>
        <authorList>
            <person name="Sorokin D.Y."/>
            <person name="Messina E."/>
            <person name="Smedile F."/>
            <person name="La Cono V."/>
            <person name="Hallsworth J.E."/>
            <person name="Yakimov M.M."/>
        </authorList>
    </citation>
    <scope>NUCLEOTIDE SEQUENCE</scope>
    <source>
        <strain evidence="6">AArc-S</strain>
    </source>
</reference>
<dbReference type="KEGG" id="hara:AArcS_2603"/>
<dbReference type="InterPro" id="IPR029044">
    <property type="entry name" value="Nucleotide-diphossugar_trans"/>
</dbReference>
<dbReference type="PANTHER" id="PTHR43179:SF12">
    <property type="entry name" value="GALACTOFURANOSYLTRANSFERASE GLFT2"/>
    <property type="match status" value="1"/>
</dbReference>
<keyword evidence="3 6" id="KW-0808">Transferase</keyword>
<dbReference type="RefSeq" id="WP_238477842.1">
    <property type="nucleotide sequence ID" value="NZ_CP064786.1"/>
</dbReference>
<dbReference type="SUPFAM" id="SSF53448">
    <property type="entry name" value="Nucleotide-diphospho-sugar transferases"/>
    <property type="match status" value="1"/>
</dbReference>
<dbReference type="Pfam" id="PF00535">
    <property type="entry name" value="Glycos_transf_2"/>
    <property type="match status" value="1"/>
</dbReference>
<dbReference type="GeneID" id="70685985"/>
<dbReference type="InterPro" id="IPR001173">
    <property type="entry name" value="Glyco_trans_2-like"/>
</dbReference>
<comment type="similarity">
    <text evidence="1">Belongs to the glycosyltransferase 2 family.</text>
</comment>
<dbReference type="GO" id="GO:0016757">
    <property type="term" value="F:glycosyltransferase activity"/>
    <property type="evidence" value="ECO:0007669"/>
    <property type="project" value="UniProtKB-KW"/>
</dbReference>
<feature type="region of interest" description="Disordered" evidence="4">
    <location>
        <begin position="279"/>
        <end position="301"/>
    </location>
</feature>
<dbReference type="Gene3D" id="3.90.550.10">
    <property type="entry name" value="Spore Coat Polysaccharide Biosynthesis Protein SpsA, Chain A"/>
    <property type="match status" value="1"/>
</dbReference>
<evidence type="ECO:0000256" key="1">
    <source>
        <dbReference type="ARBA" id="ARBA00006739"/>
    </source>
</evidence>
<evidence type="ECO:0000313" key="6">
    <source>
        <dbReference type="EMBL" id="QSG03799.1"/>
    </source>
</evidence>
<dbReference type="PANTHER" id="PTHR43179">
    <property type="entry name" value="RHAMNOSYLTRANSFERASE WBBL"/>
    <property type="match status" value="1"/>
</dbReference>
<gene>
    <name evidence="6" type="ORF">AArcS_2603</name>
</gene>
<evidence type="ECO:0000256" key="4">
    <source>
        <dbReference type="SAM" id="MobiDB-lite"/>
    </source>
</evidence>
<evidence type="ECO:0000313" key="7">
    <source>
        <dbReference type="Proteomes" id="UP000663586"/>
    </source>
</evidence>
<dbReference type="Proteomes" id="UP000663586">
    <property type="component" value="Chromosome"/>
</dbReference>
<evidence type="ECO:0000256" key="2">
    <source>
        <dbReference type="ARBA" id="ARBA00022676"/>
    </source>
</evidence>
<proteinExistence type="inferred from homology"/>
<keyword evidence="7" id="KW-1185">Reference proteome</keyword>
<evidence type="ECO:0000256" key="3">
    <source>
        <dbReference type="ARBA" id="ARBA00022679"/>
    </source>
</evidence>
<sequence length="301" mass="32916">MDLSVVVPTLNNREELRCCLDALAEHAGEIELIVVNGPSSDGTTGMVRDRDDVDVLVEVSERNESVARNAGIETATGEGIAIVDSTYAVEPSWYDAVVSALDAGADVVTGPTHRSLRAGVTTETETTETVAGRRVTFFNGDNVAFTADTLRALDGFDEYLASDGERDASHRLAGMSYSIMWNGEMSVRGEYEADGGELGREIGYSYRSRAYRLVKNYGIRPQTAGRTLWRALRDSIDAAGDVTRGDLQPTVWLRTGRDVTGGLVAGVYAGLRARRADRSYRRNPNGISSRHDRAVQRYDRR</sequence>